<evidence type="ECO:0000256" key="9">
    <source>
        <dbReference type="ARBA" id="ARBA00023239"/>
    </source>
</evidence>
<feature type="active site" description="Proton donor/acceptor" evidence="12">
    <location>
        <position position="141"/>
    </location>
</feature>
<dbReference type="PRINTS" id="PR00146">
    <property type="entry name" value="DHPICSNTHASE"/>
</dbReference>
<evidence type="ECO:0000256" key="4">
    <source>
        <dbReference type="ARBA" id="ARBA00012086"/>
    </source>
</evidence>
<feature type="binding site" evidence="12">
    <location>
        <position position="209"/>
    </location>
    <ligand>
        <name>pyruvate</name>
        <dbReference type="ChEBI" id="CHEBI:15361"/>
    </ligand>
</feature>
<reference evidence="14" key="1">
    <citation type="submission" date="2023-06" db="EMBL/GenBank/DDBJ databases">
        <authorList>
            <person name="Jiang Y."/>
            <person name="Liu Q."/>
        </authorList>
    </citation>
    <scope>NUCLEOTIDE SEQUENCE</scope>
    <source>
        <strain evidence="14">CGMCC 1.12090</strain>
    </source>
</reference>
<dbReference type="InterPro" id="IPR005263">
    <property type="entry name" value="DapA"/>
</dbReference>
<evidence type="ECO:0000313" key="14">
    <source>
        <dbReference type="EMBL" id="MDO1536138.1"/>
    </source>
</evidence>
<comment type="pathway">
    <text evidence="2 12">Amino-acid biosynthesis; L-lysine biosynthesis via DAP pathway; (S)-tetrahydrodipicolinate from L-aspartate: step 3/4.</text>
</comment>
<gene>
    <name evidence="12 14" type="primary">dapA</name>
    <name evidence="14" type="ORF">Q2T77_28010</name>
</gene>
<comment type="subunit">
    <text evidence="12">Homotetramer; dimer of dimers.</text>
</comment>
<feature type="site" description="Part of a proton relay during catalysis" evidence="12">
    <location>
        <position position="115"/>
    </location>
</feature>
<evidence type="ECO:0000256" key="6">
    <source>
        <dbReference type="ARBA" id="ARBA00022605"/>
    </source>
</evidence>
<proteinExistence type="inferred from homology"/>
<keyword evidence="7 12" id="KW-0220">Diaminopimelate biosynthesis</keyword>
<dbReference type="PANTHER" id="PTHR12128">
    <property type="entry name" value="DIHYDRODIPICOLINATE SYNTHASE"/>
    <property type="match status" value="1"/>
</dbReference>
<feature type="site" description="Part of a proton relay during catalysis" evidence="12">
    <location>
        <position position="53"/>
    </location>
</feature>
<dbReference type="SMART" id="SM01130">
    <property type="entry name" value="DHDPS"/>
    <property type="match status" value="1"/>
</dbReference>
<dbReference type="EC" id="4.3.3.7" evidence="4 12"/>
<evidence type="ECO:0000256" key="1">
    <source>
        <dbReference type="ARBA" id="ARBA00003294"/>
    </source>
</evidence>
<dbReference type="PROSITE" id="PS00666">
    <property type="entry name" value="DHDPS_2"/>
    <property type="match status" value="1"/>
</dbReference>
<protein>
    <recommendedName>
        <fullName evidence="4 12">4-hydroxy-tetrahydrodipicolinate synthase</fullName>
        <shortName evidence="12">HTPA synthase</shortName>
        <ecNumber evidence="4 12">4.3.3.7</ecNumber>
    </recommendedName>
</protein>
<keyword evidence="15" id="KW-1185">Reference proteome</keyword>
<evidence type="ECO:0000256" key="8">
    <source>
        <dbReference type="ARBA" id="ARBA00023154"/>
    </source>
</evidence>
<comment type="caution">
    <text evidence="14">The sequence shown here is derived from an EMBL/GenBank/DDBJ whole genome shotgun (WGS) entry which is preliminary data.</text>
</comment>
<comment type="function">
    <text evidence="1 12">Catalyzes the condensation of (S)-aspartate-beta-semialdehyde [(S)-ASA] and pyruvate to 4-hydroxy-tetrahydrodipicolinate (HTPA).</text>
</comment>
<evidence type="ECO:0000256" key="10">
    <source>
        <dbReference type="ARBA" id="ARBA00023270"/>
    </source>
</evidence>
<dbReference type="PANTHER" id="PTHR12128:SF66">
    <property type="entry name" value="4-HYDROXY-2-OXOGLUTARATE ALDOLASE, MITOCHONDRIAL"/>
    <property type="match status" value="1"/>
</dbReference>
<dbReference type="NCBIfam" id="TIGR00674">
    <property type="entry name" value="dapA"/>
    <property type="match status" value="1"/>
</dbReference>
<dbReference type="EMBL" id="JAUKVY010000025">
    <property type="protein sequence ID" value="MDO1536138.1"/>
    <property type="molecule type" value="Genomic_DNA"/>
</dbReference>
<dbReference type="Proteomes" id="UP001169027">
    <property type="component" value="Unassembled WGS sequence"/>
</dbReference>
<comment type="similarity">
    <text evidence="3 12 13">Belongs to the DapA family.</text>
</comment>
<dbReference type="InterPro" id="IPR020625">
    <property type="entry name" value="Schiff_base-form_aldolases_AS"/>
</dbReference>
<keyword evidence="8 12" id="KW-0457">Lysine biosynthesis</keyword>
<comment type="catalytic activity">
    <reaction evidence="11 12">
        <text>L-aspartate 4-semialdehyde + pyruvate = (2S,4S)-4-hydroxy-2,3,4,5-tetrahydrodipicolinate + H2O + H(+)</text>
        <dbReference type="Rhea" id="RHEA:34171"/>
        <dbReference type="ChEBI" id="CHEBI:15361"/>
        <dbReference type="ChEBI" id="CHEBI:15377"/>
        <dbReference type="ChEBI" id="CHEBI:15378"/>
        <dbReference type="ChEBI" id="CHEBI:67139"/>
        <dbReference type="ChEBI" id="CHEBI:537519"/>
        <dbReference type="EC" id="4.3.3.7"/>
    </reaction>
</comment>
<comment type="caution">
    <text evidence="12">Was originally thought to be a dihydrodipicolinate synthase (DHDPS), catalyzing the condensation of (S)-aspartate-beta-semialdehyde [(S)-ASA] and pyruvate to dihydrodipicolinate (DHDP). However, it was shown in E.coli that the product of the enzymatic reaction is not dihydrodipicolinate but in fact (4S)-4-hydroxy-2,3,4,5-tetrahydro-(2S)-dipicolinic acid (HTPA), and that the consecutive dehydration reaction leading to DHDP is not spontaneous but catalyzed by DapB.</text>
</comment>
<keyword evidence="6 12" id="KW-0028">Amino-acid biosynthesis</keyword>
<dbReference type="RefSeq" id="WP_301814085.1">
    <property type="nucleotide sequence ID" value="NZ_JAUJZH010000025.1"/>
</dbReference>
<sequence>MQDAHHSPSPDFSGLWIPLVTPFRDHAVDHAALAALAEKLAATGIAGFVVCGSTGEAAALDEDEQMAVLATVAAAAPSLPRIMGLSGYHLGKTLAWVRKLSGCGLAGLLVPAPSYIRPSQAGLEEWFGAIADASAVPLLVYDIPYRTGVAIERETLLALAAHPRIRGIKDCGGDMAKTRALIADGRLQVLAGEDAQLFATVAEGGAGAIAASAHLQTERFVKVLRLLEEGRLAEARAEWQPLLPLIEAMFSDANPGPLKAALAARGLMQDELRPPMTRVPPERRQRLLDTLQGLSRP</sequence>
<organism evidence="14 15">
    <name type="scientific">Variovorax ginsengisoli</name>
    <dbReference type="NCBI Taxonomy" id="363844"/>
    <lineage>
        <taxon>Bacteria</taxon>
        <taxon>Pseudomonadati</taxon>
        <taxon>Pseudomonadota</taxon>
        <taxon>Betaproteobacteria</taxon>
        <taxon>Burkholderiales</taxon>
        <taxon>Comamonadaceae</taxon>
        <taxon>Variovorax</taxon>
    </lineage>
</organism>
<accession>A0ABT8SBE3</accession>
<evidence type="ECO:0000256" key="2">
    <source>
        <dbReference type="ARBA" id="ARBA00005120"/>
    </source>
</evidence>
<evidence type="ECO:0000256" key="3">
    <source>
        <dbReference type="ARBA" id="ARBA00007592"/>
    </source>
</evidence>
<dbReference type="PIRSF" id="PIRSF001365">
    <property type="entry name" value="DHDPS"/>
    <property type="match status" value="1"/>
</dbReference>
<dbReference type="GO" id="GO:0008840">
    <property type="term" value="F:4-hydroxy-tetrahydrodipicolinate synthase activity"/>
    <property type="evidence" value="ECO:0007669"/>
    <property type="project" value="UniProtKB-EC"/>
</dbReference>
<keyword evidence="5 12" id="KW-0963">Cytoplasm</keyword>
<feature type="active site" description="Schiff-base intermediate with substrate" evidence="12">
    <location>
        <position position="169"/>
    </location>
</feature>
<dbReference type="SUPFAM" id="SSF51569">
    <property type="entry name" value="Aldolase"/>
    <property type="match status" value="1"/>
</dbReference>
<comment type="subcellular location">
    <subcellularLocation>
        <location evidence="12">Cytoplasm</location>
    </subcellularLocation>
</comment>
<dbReference type="HAMAP" id="MF_00418">
    <property type="entry name" value="DapA"/>
    <property type="match status" value="1"/>
</dbReference>
<keyword evidence="10 12" id="KW-0704">Schiff base</keyword>
<evidence type="ECO:0000256" key="5">
    <source>
        <dbReference type="ARBA" id="ARBA00022490"/>
    </source>
</evidence>
<evidence type="ECO:0000256" key="7">
    <source>
        <dbReference type="ARBA" id="ARBA00022915"/>
    </source>
</evidence>
<keyword evidence="9 12" id="KW-0456">Lyase</keyword>
<name>A0ABT8SBE3_9BURK</name>
<evidence type="ECO:0000256" key="11">
    <source>
        <dbReference type="ARBA" id="ARBA00047836"/>
    </source>
</evidence>
<evidence type="ECO:0000256" key="13">
    <source>
        <dbReference type="PIRNR" id="PIRNR001365"/>
    </source>
</evidence>
<dbReference type="InterPro" id="IPR002220">
    <property type="entry name" value="DapA-like"/>
</dbReference>
<evidence type="ECO:0000313" key="15">
    <source>
        <dbReference type="Proteomes" id="UP001169027"/>
    </source>
</evidence>
<dbReference type="Pfam" id="PF00701">
    <property type="entry name" value="DHDPS"/>
    <property type="match status" value="1"/>
</dbReference>
<dbReference type="Gene3D" id="3.20.20.70">
    <property type="entry name" value="Aldolase class I"/>
    <property type="match status" value="1"/>
</dbReference>
<feature type="binding site" evidence="12">
    <location>
        <position position="54"/>
    </location>
    <ligand>
        <name>pyruvate</name>
        <dbReference type="ChEBI" id="CHEBI:15361"/>
    </ligand>
</feature>
<evidence type="ECO:0000256" key="12">
    <source>
        <dbReference type="HAMAP-Rule" id="MF_00418"/>
    </source>
</evidence>
<dbReference type="InterPro" id="IPR013785">
    <property type="entry name" value="Aldolase_TIM"/>
</dbReference>